<evidence type="ECO:0000313" key="3">
    <source>
        <dbReference type="Proteomes" id="UP000827892"/>
    </source>
</evidence>
<evidence type="ECO:0000259" key="1">
    <source>
        <dbReference type="Pfam" id="PF25375"/>
    </source>
</evidence>
<dbReference type="PANTHER" id="PTHR22716:SF1">
    <property type="entry name" value="ETS CLASS TRANSCRIPTION FACTOR-RELATED"/>
    <property type="match status" value="1"/>
</dbReference>
<dbReference type="GO" id="GO:0040027">
    <property type="term" value="P:negative regulation of vulval development"/>
    <property type="evidence" value="ECO:0007669"/>
    <property type="project" value="InterPro"/>
</dbReference>
<proteinExistence type="predicted"/>
<name>A0AAE9A2Y2_CAEBR</name>
<dbReference type="Pfam" id="PF25375">
    <property type="entry name" value="Lin-15B"/>
    <property type="match status" value="4"/>
</dbReference>
<feature type="domain" description="Lin-15A/B-like" evidence="1">
    <location>
        <begin position="717"/>
        <end position="791"/>
    </location>
</feature>
<organism evidence="2 3">
    <name type="scientific">Caenorhabditis briggsae</name>
    <dbReference type="NCBI Taxonomy" id="6238"/>
    <lineage>
        <taxon>Eukaryota</taxon>
        <taxon>Metazoa</taxon>
        <taxon>Ecdysozoa</taxon>
        <taxon>Nematoda</taxon>
        <taxon>Chromadorea</taxon>
        <taxon>Rhabditida</taxon>
        <taxon>Rhabditina</taxon>
        <taxon>Rhabditomorpha</taxon>
        <taxon>Rhabditoidea</taxon>
        <taxon>Rhabditidae</taxon>
        <taxon>Peloderinae</taxon>
        <taxon>Caenorhabditis</taxon>
    </lineage>
</organism>
<feature type="domain" description="Lin-15A/B-like" evidence="1">
    <location>
        <begin position="410"/>
        <end position="521"/>
    </location>
</feature>
<gene>
    <name evidence="2" type="ORF">L3Y34_009550</name>
</gene>
<dbReference type="Proteomes" id="UP000827892">
    <property type="component" value="Chromosome V"/>
</dbReference>
<dbReference type="InterPro" id="IPR040129">
    <property type="entry name" value="Lin-15B-like"/>
</dbReference>
<protein>
    <recommendedName>
        <fullName evidence="1">Lin-15A/B-like domain-containing protein</fullName>
    </recommendedName>
</protein>
<dbReference type="InterPro" id="IPR057432">
    <property type="entry name" value="Lin-15A/B-like_dom"/>
</dbReference>
<accession>A0AAE9A2Y2</accession>
<sequence length="1354" mass="156624">MYSRYPASTNQPILDHDYGFLNEQFFDIDNSAFSWNSARIPRKCSICSENCPENSKTLKFEGDAIVLLIGQVLRGSFSLKQADNFRKIWRRQKICNLHFSESIDAIFEFLGITKPCGILACSEEMMNVLINRMEGTVAQGISLKRFKNCVYKVALDLENAGKISEKFPETSTSSSVKISYCYLCPNGEKRSEMRNVKTQEARIVLLIGRILLEKLTIKEAISLFNPSESLFSCRFHYSESFEKILNTCEIANPYKVAPWELTKEVMDLVTAIWPGIDENEFSRILKGFLRANKFLKSLLNLDYKQSRIAPKRIHPDSNILENSENSDFASPEWHDYFLNHSTQICLSHLAVAMQRIRVLLENPKSIENWKTERSILSKWSNEEMLKVMTDCERRNQRTINEKPQYRNDYRRCAVCNSLKGKWDLGVVKSKNVKMIIMLGCVLNGSFTYEDSQDFVAKPQIAYVCHSDFLVSFQEIIGFMKIDNVDQFLSCSKEDIQSLMEDVTCMCPEMKLAEFARELSKYNNIAGLKKVTPENLGDGARVDLQGGGAKTDTMNEADVKEQVIEEEHDFTVKNGEYVEVKNEEIEQKTENLLENEIKMKADEFLEDVELKPKESESKIENKMPKNYSMLKCEICQDTVPRNLLKMIRTEDEKIVLSEIFEVKGSMGKTTPYVCLSHIRKVISDNDGKLKIPITSFEHHLRAFIRRNKYSMNDSKSRKRYCHVCHTSNDCNKLYTVSSKSVRMVIMIGCILRGTHSIEQAIPFITANLGFACHSHCKKSIDTIFEYLEMDETVVKEEIIEEEFNFTFKNENFVEVKQEEIERKPEYLLEQEIKINPSELFEADEPDDEFFEAVQLKKVSITGTTKFKCGICQKMMPKNCLKLFKSEDNKTVLAEMFKIKGFNNTKTIFVCVSHIQTIIDDYDGKWKLPKTPFEQLLRSFITQNKRMMKDMTSSRADCGIGLLPKRKIRNEPIDFSRNKNSDKFFENTELKPKKSDYKTKKEMIGAVIKEEVIEEKHYYAFKNENFVEVKQEEIEQKPEYLLEQEIKMEPIDFFDANKSDSFFDDVELNPKENYSKGEKVSAESTKLKCEICQKTMPRNLLQLIKSEDNKTVLAEMFKLEGSLETRIFYICVSHIQMIIDDNDGQLKSTSTRSEQRLRTFISTHKKLMSSMSSWEEKRTFRGPRNEGRGSCCWKPGNQAKVEELSARRRPLFQTLSVANFNSLIDALMIRIEENRIRRNATSISLKSLLKHLQLYLIRPLRSEEALESISQKIQEIGDNNDEVPPTLIGEILNFFLISTGFCAQFDEYFLCLSEKKDKHNESGIMLPSGIMSTIWNNAFLVFPLCFDVFCPFLPSL</sequence>
<reference evidence="2 3" key="1">
    <citation type="submission" date="2022-02" db="EMBL/GenBank/DDBJ databases">
        <title>Chromosome-level reference genomes for two strains of Caenorhabditis briggsae: an improved platform for comparative genomics.</title>
        <authorList>
            <person name="Stevens L."/>
            <person name="Andersen E.C."/>
        </authorList>
    </citation>
    <scope>NUCLEOTIDE SEQUENCE [LARGE SCALE GENOMIC DNA]</scope>
    <source>
        <strain evidence="2">QX1410_ONT</strain>
        <tissue evidence="2">Whole-organism</tissue>
    </source>
</reference>
<feature type="domain" description="Lin-15A/B-like" evidence="1">
    <location>
        <begin position="180"/>
        <end position="295"/>
    </location>
</feature>
<dbReference type="PANTHER" id="PTHR22716">
    <property type="entry name" value="ETS CLASS TRANSCRIPTION FACTOR-RELATED-RELATED"/>
    <property type="match status" value="1"/>
</dbReference>
<evidence type="ECO:0000313" key="2">
    <source>
        <dbReference type="EMBL" id="ULT91940.1"/>
    </source>
</evidence>
<feature type="domain" description="Lin-15A/B-like" evidence="1">
    <location>
        <begin position="42"/>
        <end position="152"/>
    </location>
</feature>
<dbReference type="EMBL" id="CP090895">
    <property type="protein sequence ID" value="ULT91940.1"/>
    <property type="molecule type" value="Genomic_DNA"/>
</dbReference>